<dbReference type="EMBL" id="MT141619">
    <property type="protein sequence ID" value="QJA68464.1"/>
    <property type="molecule type" value="Genomic_DNA"/>
</dbReference>
<accession>A0A6M3JEJ1</accession>
<evidence type="ECO:0000313" key="2">
    <source>
        <dbReference type="EMBL" id="QJA87234.1"/>
    </source>
</evidence>
<organism evidence="1">
    <name type="scientific">viral metagenome</name>
    <dbReference type="NCBI Taxonomy" id="1070528"/>
    <lineage>
        <taxon>unclassified sequences</taxon>
        <taxon>metagenomes</taxon>
        <taxon>organismal metagenomes</taxon>
    </lineage>
</organism>
<name>A0A6M3JEJ1_9ZZZZ</name>
<reference evidence="1" key="1">
    <citation type="submission" date="2020-03" db="EMBL/GenBank/DDBJ databases">
        <title>The deep terrestrial virosphere.</title>
        <authorList>
            <person name="Holmfeldt K."/>
            <person name="Nilsson E."/>
            <person name="Simone D."/>
            <person name="Lopez-Fernandez M."/>
            <person name="Wu X."/>
            <person name="de Brujin I."/>
            <person name="Lundin D."/>
            <person name="Andersson A."/>
            <person name="Bertilsson S."/>
            <person name="Dopson M."/>
        </authorList>
    </citation>
    <scope>NUCLEOTIDE SEQUENCE</scope>
    <source>
        <strain evidence="1">MM415A06595</strain>
        <strain evidence="2">MM415B03027</strain>
    </source>
</reference>
<gene>
    <name evidence="1" type="ORF">MM415A06595_0010</name>
    <name evidence="2" type="ORF">MM415B03027_0002</name>
</gene>
<sequence length="144" mass="16381">MSQTYTLDFLRALIGIDRSAIYTYAMKRSYEIRHGIEPGERKDMEPERMFDFGNHRFDFENHQLALIESAHIGLDDLDYQRLELSLSVRVLGGCAGLRITGSEQILEFLRHYNAADVRDLQGKACRVWVEPCTGTASIKLVGGL</sequence>
<protein>
    <submittedName>
        <fullName evidence="1">Uncharacterized protein</fullName>
    </submittedName>
</protein>
<dbReference type="EMBL" id="MT142691">
    <property type="protein sequence ID" value="QJA87234.1"/>
    <property type="molecule type" value="Genomic_DNA"/>
</dbReference>
<dbReference type="AlphaFoldDB" id="A0A6M3JEJ1"/>
<proteinExistence type="predicted"/>
<evidence type="ECO:0000313" key="1">
    <source>
        <dbReference type="EMBL" id="QJA68464.1"/>
    </source>
</evidence>